<sequence length="457" mass="49925">MDFYSTMANVAVNQLDMTDAQKAVFLSYTSYALAGLNASIEFNCAWQASVGLNFNIAFPDGYAVYHVLFVPKLQGPMDVIRIEGDYPFVRYFSYQSYDPKSLDPVASVRDYEIKSVRGVNPFATPGTTLGDKGKYQVHVTLNGDQGYPNELPTIASGSNATGAFVLLRVYAYDKQSPDKTDIWGAVAPPVVKYKLFNPSSGQGGLWYTLDQCTPNNTKIASQFISTIATGYSRVLATENKAGANPCPTWNSRDQFLDGGGVQGNLVAVITGTLPPSPGGLWTPPFVADFTKSNARYLSLSTYDLNIPGPVLQTLFDSDIVDFYSQYYGSEYLWNLRNSRQYKIVAAADLASAKRCGHLTRDAMFLSTWGQTARVSYPALVLREILSQSSRIGDTANNTQSIHNIKQACESIAGVGAKCETSSFASSVMKNFYPKVTYYDCLQGGKSVAAPYNQSATY</sequence>
<name>W7TFC5_9STRA</name>
<dbReference type="EMBL" id="AZIL01002246">
    <property type="protein sequence ID" value="EWM22223.1"/>
    <property type="molecule type" value="Genomic_DNA"/>
</dbReference>
<evidence type="ECO:0000313" key="2">
    <source>
        <dbReference type="Proteomes" id="UP000019335"/>
    </source>
</evidence>
<keyword evidence="2" id="KW-1185">Reference proteome</keyword>
<reference evidence="1 2" key="1">
    <citation type="journal article" date="2014" name="Mol. Plant">
        <title>Chromosome Scale Genome Assembly and Transcriptome Profiling of Nannochloropsis gaditana in Nitrogen Depletion.</title>
        <authorList>
            <person name="Corteggiani Carpinelli E."/>
            <person name="Telatin A."/>
            <person name="Vitulo N."/>
            <person name="Forcato C."/>
            <person name="D'Angelo M."/>
            <person name="Schiavon R."/>
            <person name="Vezzi A."/>
            <person name="Giacometti G.M."/>
            <person name="Morosinotto T."/>
            <person name="Valle G."/>
        </authorList>
    </citation>
    <scope>NUCLEOTIDE SEQUENCE [LARGE SCALE GENOMIC DNA]</scope>
    <source>
        <strain evidence="1 2">B-31</strain>
    </source>
</reference>
<evidence type="ECO:0000313" key="1">
    <source>
        <dbReference type="EMBL" id="EWM22223.1"/>
    </source>
</evidence>
<dbReference type="AlphaFoldDB" id="W7TFC5"/>
<dbReference type="OrthoDB" id="188080at2759"/>
<accession>W7TFC5</accession>
<comment type="caution">
    <text evidence="1">The sequence shown here is derived from an EMBL/GenBank/DDBJ whole genome shotgun (WGS) entry which is preliminary data.</text>
</comment>
<organism evidence="1 2">
    <name type="scientific">Nannochloropsis gaditana</name>
    <dbReference type="NCBI Taxonomy" id="72520"/>
    <lineage>
        <taxon>Eukaryota</taxon>
        <taxon>Sar</taxon>
        <taxon>Stramenopiles</taxon>
        <taxon>Ochrophyta</taxon>
        <taxon>Eustigmatophyceae</taxon>
        <taxon>Eustigmatales</taxon>
        <taxon>Monodopsidaceae</taxon>
        <taxon>Nannochloropsis</taxon>
    </lineage>
</organism>
<gene>
    <name evidence="1" type="ORF">Naga_100312g6</name>
</gene>
<proteinExistence type="predicted"/>
<protein>
    <submittedName>
        <fullName evidence="1">Uncharacterized protein</fullName>
    </submittedName>
</protein>
<dbReference type="Proteomes" id="UP000019335">
    <property type="component" value="Unassembled WGS sequence"/>
</dbReference>